<name>A0A7U9HEK3_STRLI</name>
<evidence type="ECO:0000313" key="2">
    <source>
        <dbReference type="Proteomes" id="UP000014062"/>
    </source>
</evidence>
<protein>
    <submittedName>
        <fullName evidence="1">Transposase</fullName>
    </submittedName>
</protein>
<accession>A0A7U9HEK3</accession>
<sequence length="238" mass="26853">MSGRRVGCLRFSGCERALGRLSRDAVRSAPWGPQNDPVSDRWRLWKDLCDKALSEVRSHSACWATANTPRPAGVHEQTTRERWHQLHDLLGKGVGLLECARRLNLSLNTVKRYPRTRDPEALRPVKQLFREVQEQGCTGSCNLLYRSTQGRAEGDRPVTTPRWLARLLLTHPDHLRDKEASLLARPSRNSLPCRGRRLRMSLSGGSRLDAHRIHQGTPSLERRRLILSARGLGPGCGP</sequence>
<organism evidence="1 2">
    <name type="scientific">Streptomyces lividans 1326</name>
    <dbReference type="NCBI Taxonomy" id="1200984"/>
    <lineage>
        <taxon>Bacteria</taxon>
        <taxon>Bacillati</taxon>
        <taxon>Actinomycetota</taxon>
        <taxon>Actinomycetes</taxon>
        <taxon>Kitasatosporales</taxon>
        <taxon>Streptomycetaceae</taxon>
        <taxon>Streptomyces</taxon>
    </lineage>
</organism>
<evidence type="ECO:0000313" key="1">
    <source>
        <dbReference type="EMBL" id="EOY50898.1"/>
    </source>
</evidence>
<gene>
    <name evidence="1" type="ORF">SLI_6191</name>
</gene>
<proteinExistence type="predicted"/>
<dbReference type="AlphaFoldDB" id="A0A7U9HEK3"/>
<dbReference type="RefSeq" id="WP_016327473.1">
    <property type="nucleotide sequence ID" value="NZ_CM001889.1"/>
</dbReference>
<reference evidence="2" key="1">
    <citation type="journal article" date="2013" name="Genome Biol. Evol.">
        <title>The genome sequence of Streptomyces lividans 66 reveals a novel tRNA-dependent peptide biosynthetic system within a metal-related genomic island.</title>
        <authorList>
            <person name="Cruz-Morales P."/>
            <person name="Vijgenboom E."/>
            <person name="Iruegas-Bocardo F."/>
            <person name="Girard G."/>
            <person name="Yanez-Guerra L.A."/>
            <person name="Ramos-Aboites H.E."/>
            <person name="Pernodet J.L."/>
            <person name="Anne J."/>
            <person name="van Wezel G.P."/>
            <person name="Barona-Gomez F."/>
        </authorList>
    </citation>
    <scope>NUCLEOTIDE SEQUENCE [LARGE SCALE GENOMIC DNA]</scope>
    <source>
        <strain evidence="2">1326</strain>
    </source>
</reference>
<dbReference type="EMBL" id="CM001889">
    <property type="protein sequence ID" value="EOY50898.1"/>
    <property type="molecule type" value="Genomic_DNA"/>
</dbReference>
<dbReference type="Proteomes" id="UP000014062">
    <property type="component" value="Chromosome"/>
</dbReference>